<name>A0A481Z6H2_9VIRU</name>
<dbReference type="PRINTS" id="PR00633">
    <property type="entry name" value="RCCNDNSATION"/>
</dbReference>
<dbReference type="SUPFAM" id="SSF50985">
    <property type="entry name" value="RCC1/BLIP-II"/>
    <property type="match status" value="1"/>
</dbReference>
<dbReference type="Gene3D" id="2.130.10.30">
    <property type="entry name" value="Regulator of chromosome condensation 1/beta-lactamase-inhibitor protein II"/>
    <property type="match status" value="1"/>
</dbReference>
<dbReference type="PANTHER" id="PTHR22870">
    <property type="entry name" value="REGULATOR OF CHROMOSOME CONDENSATION"/>
    <property type="match status" value="1"/>
</dbReference>
<dbReference type="SUPFAM" id="SSF81383">
    <property type="entry name" value="F-box domain"/>
    <property type="match status" value="1"/>
</dbReference>
<proteinExistence type="predicted"/>
<dbReference type="PANTHER" id="PTHR22870:SF388">
    <property type="entry name" value="CLARET, ISOFORM A"/>
    <property type="match status" value="1"/>
</dbReference>
<dbReference type="EMBL" id="MK500514">
    <property type="protein sequence ID" value="QBK91206.1"/>
    <property type="molecule type" value="Genomic_DNA"/>
</dbReference>
<evidence type="ECO:0000313" key="3">
    <source>
        <dbReference type="EMBL" id="QBK91206.1"/>
    </source>
</evidence>
<keyword evidence="1" id="KW-0677">Repeat</keyword>
<dbReference type="Pfam" id="PF00415">
    <property type="entry name" value="RCC1"/>
    <property type="match status" value="2"/>
</dbReference>
<protein>
    <submittedName>
        <fullName evidence="3">F-box and regulator of chromosome condensation repeat protein</fullName>
    </submittedName>
</protein>
<dbReference type="PROSITE" id="PS50012">
    <property type="entry name" value="RCC1_3"/>
    <property type="match status" value="2"/>
</dbReference>
<keyword evidence="2" id="KW-1133">Transmembrane helix</keyword>
<feature type="transmembrane region" description="Helical" evidence="2">
    <location>
        <begin position="283"/>
        <end position="301"/>
    </location>
</feature>
<keyword evidence="2" id="KW-0472">Membrane</keyword>
<dbReference type="InterPro" id="IPR036047">
    <property type="entry name" value="F-box-like_dom_sf"/>
</dbReference>
<dbReference type="InterPro" id="IPR009091">
    <property type="entry name" value="RCC1/BLIP-II"/>
</dbReference>
<evidence type="ECO:0000256" key="1">
    <source>
        <dbReference type="ARBA" id="ARBA00022737"/>
    </source>
</evidence>
<gene>
    <name evidence="3" type="ORF">LCPAC202_01800</name>
</gene>
<organism evidence="3">
    <name type="scientific">Pithovirus LCPAC202</name>
    <dbReference type="NCBI Taxonomy" id="2506592"/>
    <lineage>
        <taxon>Viruses</taxon>
        <taxon>Pithoviruses</taxon>
    </lineage>
</organism>
<evidence type="ECO:0000256" key="2">
    <source>
        <dbReference type="SAM" id="Phobius"/>
    </source>
</evidence>
<sequence length="412" mass="46456">MNPPTPVPYSIFPTEISIEILLEIDNLDDLAKMCQSSKQVQEICRSDYFWERKYKQDYGITTDNNQSWKTRYKEKYSKYKELITPISCKHGTIGRIAEGKLYMWGKGNRGQLGNGVKNNSTIPIHIPFKKRIVSISCGKDFTGAITQNGLLYMWGKNDSYQLGIGKITRSITSPINIKIDGLVRKISCGDHCAASMTSDNAGYIWGLIGVLGEKIFEVGRYKRPTILLSHVIDISAGFETVFFVNSGFQIYQISPNTGISTLRGNLSDHTSSFWIKTNKSIKFIYASHVILVAVTTYGLVYHMSIDIESRLYIFKIILIQKLPPISKISSEWGGHGTENKIIAITKDRKIFALGRNKGIPSLPHRIDTPTEIEIGYRPVHVSVSKGLTCIITDDGYLNVWRDSAVPYRSEKY</sequence>
<dbReference type="InterPro" id="IPR000408">
    <property type="entry name" value="Reg_chr_condens"/>
</dbReference>
<dbReference type="Gene3D" id="1.20.1280.50">
    <property type="match status" value="1"/>
</dbReference>
<keyword evidence="2" id="KW-0812">Transmembrane</keyword>
<dbReference type="InterPro" id="IPR051210">
    <property type="entry name" value="Ub_ligase/GEF_domain"/>
</dbReference>
<reference evidence="3" key="1">
    <citation type="journal article" date="2019" name="MBio">
        <title>Virus Genomes from Deep Sea Sediments Expand the Ocean Megavirome and Support Independent Origins of Viral Gigantism.</title>
        <authorList>
            <person name="Backstrom D."/>
            <person name="Yutin N."/>
            <person name="Jorgensen S.L."/>
            <person name="Dharamshi J."/>
            <person name="Homa F."/>
            <person name="Zaremba-Niedwiedzka K."/>
            <person name="Spang A."/>
            <person name="Wolf Y.I."/>
            <person name="Koonin E.V."/>
            <person name="Ettema T.J."/>
        </authorList>
    </citation>
    <scope>NUCLEOTIDE SEQUENCE</scope>
</reference>
<accession>A0A481Z6H2</accession>